<dbReference type="AlphaFoldDB" id="A0A1F4REJ1"/>
<evidence type="ECO:0000313" key="10">
    <source>
        <dbReference type="Proteomes" id="UP000176938"/>
    </source>
</evidence>
<name>A0A1F4REJ1_UNCSA</name>
<keyword evidence="5 7" id="KW-0456">Lyase</keyword>
<dbReference type="SMART" id="SM00934">
    <property type="entry name" value="OMPdecase"/>
    <property type="match status" value="1"/>
</dbReference>
<evidence type="ECO:0000313" key="9">
    <source>
        <dbReference type="EMBL" id="OGC06605.1"/>
    </source>
</evidence>
<comment type="pathway">
    <text evidence="1 7">Pyrimidine metabolism; UMP biosynthesis via de novo pathway; UMP from orotate: step 2/2.</text>
</comment>
<keyword evidence="3 7" id="KW-0210">Decarboxylase</keyword>
<dbReference type="PANTHER" id="PTHR43375:SF1">
    <property type="entry name" value="OROTIDINE 5'-PHOSPHATE DECARBOXYLASE"/>
    <property type="match status" value="1"/>
</dbReference>
<dbReference type="HAMAP" id="MF_01215">
    <property type="entry name" value="OMPdecase_type2"/>
    <property type="match status" value="1"/>
</dbReference>
<dbReference type="GO" id="GO:0044205">
    <property type="term" value="P:'de novo' UMP biosynthetic process"/>
    <property type="evidence" value="ECO:0007669"/>
    <property type="project" value="UniProtKB-UniRule"/>
</dbReference>
<evidence type="ECO:0000256" key="2">
    <source>
        <dbReference type="ARBA" id="ARBA00008847"/>
    </source>
</evidence>
<comment type="caution">
    <text evidence="9">The sequence shown here is derived from an EMBL/GenBank/DDBJ whole genome shotgun (WGS) entry which is preliminary data.</text>
</comment>
<dbReference type="SUPFAM" id="SSF51366">
    <property type="entry name" value="Ribulose-phoshate binding barrel"/>
    <property type="match status" value="1"/>
</dbReference>
<dbReference type="PANTHER" id="PTHR43375">
    <property type="entry name" value="OROTIDINE 5'-PHOSPHATE DECARBOXYLASE"/>
    <property type="match status" value="1"/>
</dbReference>
<evidence type="ECO:0000259" key="8">
    <source>
        <dbReference type="SMART" id="SM00934"/>
    </source>
</evidence>
<feature type="active site" description="Proton donor" evidence="7">
    <location>
        <position position="95"/>
    </location>
</feature>
<sequence>MKFLDKLDKAVQTNNSLLCVGLDVDLAKIPQTILQKEDPIYIFNREIINATKDLVCAYKPNIAFYEMHGIYGLQSLIKTIELIESTGLPVILDAKRGDIGHSSAAYAKSIFEVYKADATTISPYLGSDSIEPFLEYRDKGTFVLCLTSNSGAQDFQKNIFKDVAHKVKELNQHNNCGLVVGATRLEELVEIRRIVGDMPILIPGIGAQGGQVKTTVKFGVDPKGNRAIINSSRSIIYASKEDNFAEAAGQEAKKLQDEINQYRWAK</sequence>
<proteinExistence type="inferred from homology"/>
<dbReference type="Proteomes" id="UP000176938">
    <property type="component" value="Unassembled WGS sequence"/>
</dbReference>
<keyword evidence="4 7" id="KW-0665">Pyrimidine biosynthesis</keyword>
<reference evidence="9 10" key="1">
    <citation type="journal article" date="2016" name="Nat. Commun.">
        <title>Thousands of microbial genomes shed light on interconnected biogeochemical processes in an aquifer system.</title>
        <authorList>
            <person name="Anantharaman K."/>
            <person name="Brown C.T."/>
            <person name="Hug L.A."/>
            <person name="Sharon I."/>
            <person name="Castelle C.J."/>
            <person name="Probst A.J."/>
            <person name="Thomas B.C."/>
            <person name="Singh A."/>
            <person name="Wilkins M.J."/>
            <person name="Karaoz U."/>
            <person name="Brodie E.L."/>
            <person name="Williams K.H."/>
            <person name="Hubbard S.S."/>
            <person name="Banfield J.F."/>
        </authorList>
    </citation>
    <scope>NUCLEOTIDE SEQUENCE [LARGE SCALE GENOMIC DNA]</scope>
</reference>
<gene>
    <name evidence="7" type="primary">pyrF</name>
    <name evidence="9" type="ORF">A3H38_05465</name>
</gene>
<dbReference type="GO" id="GO:0004590">
    <property type="term" value="F:orotidine-5'-phosphate decarboxylase activity"/>
    <property type="evidence" value="ECO:0007669"/>
    <property type="project" value="UniProtKB-UniRule"/>
</dbReference>
<dbReference type="Gene3D" id="3.20.20.70">
    <property type="entry name" value="Aldolase class I"/>
    <property type="match status" value="1"/>
</dbReference>
<dbReference type="InterPro" id="IPR001754">
    <property type="entry name" value="OMPdeCOase_dom"/>
</dbReference>
<feature type="domain" description="Orotidine 5'-phosphate decarboxylase" evidence="8">
    <location>
        <begin position="17"/>
        <end position="248"/>
    </location>
</feature>
<dbReference type="EMBL" id="METP01000017">
    <property type="protein sequence ID" value="OGC06605.1"/>
    <property type="molecule type" value="Genomic_DNA"/>
</dbReference>
<dbReference type="EC" id="4.1.1.23" evidence="7"/>
<dbReference type="UniPathway" id="UPA00070">
    <property type="reaction ID" value="UER00120"/>
</dbReference>
<dbReference type="InterPro" id="IPR013785">
    <property type="entry name" value="Aldolase_TIM"/>
</dbReference>
<evidence type="ECO:0000256" key="6">
    <source>
        <dbReference type="ARBA" id="ARBA00049157"/>
    </source>
</evidence>
<dbReference type="NCBIfam" id="TIGR02127">
    <property type="entry name" value="pyrF_sub2"/>
    <property type="match status" value="1"/>
</dbReference>
<dbReference type="GO" id="GO:0006207">
    <property type="term" value="P:'de novo' pyrimidine nucleobase biosynthetic process"/>
    <property type="evidence" value="ECO:0007669"/>
    <property type="project" value="InterPro"/>
</dbReference>
<comment type="similarity">
    <text evidence="2 7">Belongs to the OMP decarboxylase family. Type 2 subfamily.</text>
</comment>
<dbReference type="CDD" id="cd04725">
    <property type="entry name" value="OMP_decarboxylase_like"/>
    <property type="match status" value="1"/>
</dbReference>
<evidence type="ECO:0000256" key="4">
    <source>
        <dbReference type="ARBA" id="ARBA00022975"/>
    </source>
</evidence>
<dbReference type="Pfam" id="PF00215">
    <property type="entry name" value="OMPdecase"/>
    <property type="match status" value="1"/>
</dbReference>
<evidence type="ECO:0000256" key="1">
    <source>
        <dbReference type="ARBA" id="ARBA00004861"/>
    </source>
</evidence>
<evidence type="ECO:0000256" key="7">
    <source>
        <dbReference type="HAMAP-Rule" id="MF_01215"/>
    </source>
</evidence>
<comment type="catalytic activity">
    <reaction evidence="6 7">
        <text>orotidine 5'-phosphate + H(+) = UMP + CO2</text>
        <dbReference type="Rhea" id="RHEA:11596"/>
        <dbReference type="ChEBI" id="CHEBI:15378"/>
        <dbReference type="ChEBI" id="CHEBI:16526"/>
        <dbReference type="ChEBI" id="CHEBI:57538"/>
        <dbReference type="ChEBI" id="CHEBI:57865"/>
        <dbReference type="EC" id="4.1.1.23"/>
    </reaction>
</comment>
<dbReference type="InterPro" id="IPR011060">
    <property type="entry name" value="RibuloseP-bd_barrel"/>
</dbReference>
<dbReference type="InterPro" id="IPR011995">
    <property type="entry name" value="OMPdecase_type-2"/>
</dbReference>
<protein>
    <recommendedName>
        <fullName evidence="7">Orotidine 5'-phosphate decarboxylase</fullName>
        <ecNumber evidence="7">4.1.1.23</ecNumber>
    </recommendedName>
    <alternativeName>
        <fullName evidence="7">OMP decarboxylase</fullName>
        <shortName evidence="7">OMPDCase</shortName>
        <shortName evidence="7">OMPdecase</shortName>
    </alternativeName>
</protein>
<evidence type="ECO:0000256" key="5">
    <source>
        <dbReference type="ARBA" id="ARBA00023239"/>
    </source>
</evidence>
<accession>A0A1F4REJ1</accession>
<evidence type="ECO:0000256" key="3">
    <source>
        <dbReference type="ARBA" id="ARBA00022793"/>
    </source>
</evidence>
<organism evidence="9 10">
    <name type="scientific">candidate division WOR-1 bacterium RIFCSPLOWO2_02_FULL_46_20</name>
    <dbReference type="NCBI Taxonomy" id="1802567"/>
    <lineage>
        <taxon>Bacteria</taxon>
        <taxon>Bacillati</taxon>
        <taxon>Saganbacteria</taxon>
    </lineage>
</organism>